<sequence>MVSVMMHSWEIEVNTVDKNYTLLSKFCYTVENPTQTVILARIGSYIAVKVDGYAV</sequence>
<organism evidence="1">
    <name type="scientific">Phytophthora nicotianae</name>
    <name type="common">Potato buckeye rot agent</name>
    <name type="synonym">Phytophthora parasitica</name>
    <dbReference type="NCBI Taxonomy" id="4792"/>
    <lineage>
        <taxon>Eukaryota</taxon>
        <taxon>Sar</taxon>
        <taxon>Stramenopiles</taxon>
        <taxon>Oomycota</taxon>
        <taxon>Peronosporomycetes</taxon>
        <taxon>Peronosporales</taxon>
        <taxon>Peronosporaceae</taxon>
        <taxon>Phytophthora</taxon>
    </lineage>
</organism>
<dbReference type="EMBL" id="KI685629">
    <property type="protein sequence ID" value="ETK89899.1"/>
    <property type="molecule type" value="Genomic_DNA"/>
</dbReference>
<dbReference type="AlphaFoldDB" id="W2H405"/>
<proteinExistence type="predicted"/>
<reference evidence="1" key="1">
    <citation type="submission" date="2013-11" db="EMBL/GenBank/DDBJ databases">
        <title>The Genome Sequence of Phytophthora parasitica CJ02B3.</title>
        <authorList>
            <consortium name="The Broad Institute Genomics Platform"/>
            <person name="Russ C."/>
            <person name="Tyler B."/>
            <person name="Panabieres F."/>
            <person name="Shan W."/>
            <person name="Tripathy S."/>
            <person name="Grunwald N."/>
            <person name="Machado M."/>
            <person name="Johnson C.S."/>
            <person name="Arredondo F."/>
            <person name="Hong C."/>
            <person name="Coffey M."/>
            <person name="Young S.K."/>
            <person name="Zeng Q."/>
            <person name="Gargeya S."/>
            <person name="Fitzgerald M."/>
            <person name="Abouelleil A."/>
            <person name="Alvarado L."/>
            <person name="Chapman S.B."/>
            <person name="Gainer-Dewar J."/>
            <person name="Goldberg J."/>
            <person name="Griggs A."/>
            <person name="Gujja S."/>
            <person name="Hansen M."/>
            <person name="Howarth C."/>
            <person name="Imamovic A."/>
            <person name="Ireland A."/>
            <person name="Larimer J."/>
            <person name="McCowan C."/>
            <person name="Murphy C."/>
            <person name="Pearson M."/>
            <person name="Poon T.W."/>
            <person name="Priest M."/>
            <person name="Roberts A."/>
            <person name="Saif S."/>
            <person name="Shea T."/>
            <person name="Sykes S."/>
            <person name="Wortman J."/>
            <person name="Nusbaum C."/>
            <person name="Birren B."/>
        </authorList>
    </citation>
    <scope>NUCLEOTIDE SEQUENCE [LARGE SCALE GENOMIC DNA]</scope>
    <source>
        <strain evidence="1">CJ02B3</strain>
    </source>
</reference>
<evidence type="ECO:0000313" key="1">
    <source>
        <dbReference type="EMBL" id="ETK89899.1"/>
    </source>
</evidence>
<protein>
    <submittedName>
        <fullName evidence="1">Uncharacterized protein</fullName>
    </submittedName>
</protein>
<accession>W2H405</accession>
<name>W2H405_PHYNI</name>
<dbReference type="Proteomes" id="UP000053236">
    <property type="component" value="Unassembled WGS sequence"/>
</dbReference>
<gene>
    <name evidence="1" type="ORF">L915_06224</name>
</gene>